<dbReference type="GO" id="GO:0055085">
    <property type="term" value="P:transmembrane transport"/>
    <property type="evidence" value="ECO:0007669"/>
    <property type="project" value="InterPro"/>
</dbReference>
<feature type="transmembrane region" description="Helical" evidence="6">
    <location>
        <begin position="190"/>
        <end position="208"/>
    </location>
</feature>
<keyword evidence="2" id="KW-0813">Transport</keyword>
<feature type="transmembrane region" description="Helical" evidence="6">
    <location>
        <begin position="283"/>
        <end position="311"/>
    </location>
</feature>
<evidence type="ECO:0000256" key="6">
    <source>
        <dbReference type="SAM" id="Phobius"/>
    </source>
</evidence>
<feature type="transmembrane region" description="Helical" evidence="6">
    <location>
        <begin position="494"/>
        <end position="511"/>
    </location>
</feature>
<keyword evidence="5 6" id="KW-0472">Membrane</keyword>
<evidence type="ECO:0000256" key="2">
    <source>
        <dbReference type="ARBA" id="ARBA00022448"/>
    </source>
</evidence>
<dbReference type="EMBL" id="JAJJHW010003409">
    <property type="protein sequence ID" value="KAH8358791.1"/>
    <property type="molecule type" value="Genomic_DNA"/>
</dbReference>
<feature type="transmembrane region" description="Helical" evidence="6">
    <location>
        <begin position="214"/>
        <end position="231"/>
    </location>
</feature>
<evidence type="ECO:0000256" key="1">
    <source>
        <dbReference type="ARBA" id="ARBA00004141"/>
    </source>
</evidence>
<protein>
    <recommendedName>
        <fullName evidence="7">Citrate transporter-like domain-containing protein</fullName>
    </recommendedName>
</protein>
<feature type="non-terminal residue" evidence="8">
    <location>
        <position position="1"/>
    </location>
</feature>
<evidence type="ECO:0000313" key="8">
    <source>
        <dbReference type="EMBL" id="KAH8358791.1"/>
    </source>
</evidence>
<keyword evidence="4 6" id="KW-1133">Transmembrane helix</keyword>
<feature type="transmembrane region" description="Helical" evidence="6">
    <location>
        <begin position="468"/>
        <end position="488"/>
    </location>
</feature>
<dbReference type="InterPro" id="IPR051475">
    <property type="entry name" value="Diverse_Ion_Transporter"/>
</dbReference>
<name>A0AAD4JSF4_9MUSC</name>
<evidence type="ECO:0000256" key="5">
    <source>
        <dbReference type="ARBA" id="ARBA00023136"/>
    </source>
</evidence>
<feature type="transmembrane region" description="Helical" evidence="6">
    <location>
        <begin position="567"/>
        <end position="585"/>
    </location>
</feature>
<dbReference type="AlphaFoldDB" id="A0AAD4JSF4"/>
<feature type="transmembrane region" description="Helical" evidence="6">
    <location>
        <begin position="243"/>
        <end position="263"/>
    </location>
</feature>
<feature type="transmembrane region" description="Helical" evidence="6">
    <location>
        <begin position="358"/>
        <end position="390"/>
    </location>
</feature>
<feature type="domain" description="Citrate transporter-like" evidence="7">
    <location>
        <begin position="203"/>
        <end position="621"/>
    </location>
</feature>
<evidence type="ECO:0000256" key="3">
    <source>
        <dbReference type="ARBA" id="ARBA00022692"/>
    </source>
</evidence>
<feature type="transmembrane region" description="Helical" evidence="6">
    <location>
        <begin position="655"/>
        <end position="683"/>
    </location>
</feature>
<evidence type="ECO:0000259" key="7">
    <source>
        <dbReference type="Pfam" id="PF03600"/>
    </source>
</evidence>
<dbReference type="PANTHER" id="PTHR43568">
    <property type="entry name" value="P PROTEIN"/>
    <property type="match status" value="1"/>
</dbReference>
<evidence type="ECO:0000256" key="4">
    <source>
        <dbReference type="ARBA" id="ARBA00022989"/>
    </source>
</evidence>
<keyword evidence="3 6" id="KW-0812">Transmembrane</keyword>
<reference evidence="8" key="1">
    <citation type="journal article" date="2021" name="Mol. Ecol. Resour.">
        <title>Phylogenomic analyses of the genus Drosophila reveals genomic signals of climate adaptation.</title>
        <authorList>
            <person name="Li F."/>
            <person name="Rane R.V."/>
            <person name="Luria V."/>
            <person name="Xiong Z."/>
            <person name="Chen J."/>
            <person name="Li Z."/>
            <person name="Catullo R.A."/>
            <person name="Griffin P.C."/>
            <person name="Schiffer M."/>
            <person name="Pearce S."/>
            <person name="Lee S.F."/>
            <person name="McElroy K."/>
            <person name="Stocker A."/>
            <person name="Shirriffs J."/>
            <person name="Cockerell F."/>
            <person name="Coppin C."/>
            <person name="Sgro C.M."/>
            <person name="Karger A."/>
            <person name="Cain J.W."/>
            <person name="Weber J.A."/>
            <person name="Santpere G."/>
            <person name="Kirschner M.W."/>
            <person name="Hoffmann A.A."/>
            <person name="Oakeshott J.G."/>
            <person name="Zhang G."/>
        </authorList>
    </citation>
    <scope>NUCLEOTIDE SEQUENCE</scope>
    <source>
        <strain evidence="8">BGI-SZ-2011g</strain>
    </source>
</reference>
<dbReference type="CDD" id="cd01116">
    <property type="entry name" value="P_permease"/>
    <property type="match status" value="1"/>
</dbReference>
<feature type="transmembrane region" description="Helical" evidence="6">
    <location>
        <begin position="624"/>
        <end position="643"/>
    </location>
</feature>
<proteinExistence type="predicted"/>
<dbReference type="PANTHER" id="PTHR43568:SF1">
    <property type="entry name" value="P PROTEIN"/>
    <property type="match status" value="1"/>
</dbReference>
<feature type="transmembrane region" description="Helical" evidence="6">
    <location>
        <begin position="12"/>
        <end position="36"/>
    </location>
</feature>
<dbReference type="Proteomes" id="UP001200034">
    <property type="component" value="Unassembled WGS sequence"/>
</dbReference>
<dbReference type="InterPro" id="IPR004680">
    <property type="entry name" value="Cit_transptr-like_dom"/>
</dbReference>
<feature type="transmembrane region" description="Helical" evidence="6">
    <location>
        <begin position="523"/>
        <end position="547"/>
    </location>
</feature>
<organism evidence="8 9">
    <name type="scientific">Drosophila rubida</name>
    <dbReference type="NCBI Taxonomy" id="30044"/>
    <lineage>
        <taxon>Eukaryota</taxon>
        <taxon>Metazoa</taxon>
        <taxon>Ecdysozoa</taxon>
        <taxon>Arthropoda</taxon>
        <taxon>Hexapoda</taxon>
        <taxon>Insecta</taxon>
        <taxon>Pterygota</taxon>
        <taxon>Neoptera</taxon>
        <taxon>Endopterygota</taxon>
        <taxon>Diptera</taxon>
        <taxon>Brachycera</taxon>
        <taxon>Muscomorpha</taxon>
        <taxon>Ephydroidea</taxon>
        <taxon>Drosophilidae</taxon>
        <taxon>Drosophila</taxon>
    </lineage>
</organism>
<evidence type="ECO:0000313" key="9">
    <source>
        <dbReference type="Proteomes" id="UP001200034"/>
    </source>
</evidence>
<keyword evidence="9" id="KW-1185">Reference proteome</keyword>
<gene>
    <name evidence="8" type="ORF">KR093_002520</name>
</gene>
<feature type="transmembrane region" description="Helical" evidence="6">
    <location>
        <begin position="318"/>
        <end position="338"/>
    </location>
</feature>
<comment type="subcellular location">
    <subcellularLocation>
        <location evidence="1">Membrane</location>
        <topology evidence="1">Multi-pass membrane protein</topology>
    </subcellularLocation>
</comment>
<dbReference type="GO" id="GO:0016020">
    <property type="term" value="C:membrane"/>
    <property type="evidence" value="ECO:0007669"/>
    <property type="project" value="UniProtKB-SubCell"/>
</dbReference>
<sequence>TEDELRRRQLRLRIFALIKIAVFLIFWLICSVYIIITPPHTLKEIYVPLQPNKVQTVDIEDKPTGETITIAMRGNIDLIATMHPKQSDGKSLAIDVAIEVFKGDKNESSWKSKVWKVYVEDEDPDIVITVTNRFRLDDMPRTYMNDLLMGRGVRAESGSDAKAVVTLLSHHGSPVGMGLTINANPVNEDVSVWLGLILLIFLYVLIGFDITDRTFAALIAATGGIGILCILDERPALMEIIRWIEVETMMLLFGMMVIVSIVSETGIFDRLTVFAYQLARGRIWLLLFYLYMLTGILSAFLDNVTVVMLLVPVTIRMCELLGINTVVVLISIALFSNIGGTMTPVGDPPNVIIVSNRFIHAAGIHFCEFTLHIFPCVVVAMLLSFVMVYYMTRGKVMDSGDQLQRSIDALEKQAAISKDTHYNRKIMKHIEVLKERQKQEKAKPKGGDDYETTLKDLKANQNAADIPLLIKCIIAIFVAILLFLLSSIPHLKGVMLSWAAILAALLLLILADRSDVDSILERVEWSTLIFFAALFVFMESLVKMGLIDCISKVTTKIIHAVDDDSQLIVSLLLILWFTALSSAFVDNIPITALMLKLVIKLSTNLTLDLPLNPLVWALVFGAGFGGNGTLIGASANVVTIGIAKQHGYAITFRQFLFIGFPVMIMTVVIATIYLLIFHCAITWH</sequence>
<dbReference type="Pfam" id="PF03600">
    <property type="entry name" value="CitMHS"/>
    <property type="match status" value="1"/>
</dbReference>
<accession>A0AAD4JSF4</accession>
<comment type="caution">
    <text evidence="8">The sequence shown here is derived from an EMBL/GenBank/DDBJ whole genome shotgun (WGS) entry which is preliminary data.</text>
</comment>